<dbReference type="Gene3D" id="1.10.150.50">
    <property type="entry name" value="Transcription Factor, Ets-1"/>
    <property type="match status" value="1"/>
</dbReference>
<feature type="compositionally biased region" description="Low complexity" evidence="1">
    <location>
        <begin position="600"/>
        <end position="614"/>
    </location>
</feature>
<keyword evidence="4" id="KW-1185">Reference proteome</keyword>
<dbReference type="SUPFAM" id="SSF50729">
    <property type="entry name" value="PH domain-like"/>
    <property type="match status" value="1"/>
</dbReference>
<evidence type="ECO:0000256" key="1">
    <source>
        <dbReference type="SAM" id="MobiDB-lite"/>
    </source>
</evidence>
<evidence type="ECO:0000313" key="3">
    <source>
        <dbReference type="EMBL" id="KAL2889384.1"/>
    </source>
</evidence>
<feature type="region of interest" description="Disordered" evidence="1">
    <location>
        <begin position="1004"/>
        <end position="1026"/>
    </location>
</feature>
<feature type="region of interest" description="Disordered" evidence="1">
    <location>
        <begin position="476"/>
        <end position="501"/>
    </location>
</feature>
<dbReference type="PROSITE" id="PS50105">
    <property type="entry name" value="SAM_DOMAIN"/>
    <property type="match status" value="1"/>
</dbReference>
<dbReference type="SUPFAM" id="SSF47769">
    <property type="entry name" value="SAM/Pointed domain"/>
    <property type="match status" value="1"/>
</dbReference>
<feature type="region of interest" description="Disordered" evidence="1">
    <location>
        <begin position="342"/>
        <end position="375"/>
    </location>
</feature>
<dbReference type="InterPro" id="IPR013761">
    <property type="entry name" value="SAM/pointed_sf"/>
</dbReference>
<dbReference type="CDD" id="cd09535">
    <property type="entry name" value="SAM_BOI-like_fungal"/>
    <property type="match status" value="1"/>
</dbReference>
<dbReference type="EMBL" id="JABSNW010000003">
    <property type="protein sequence ID" value="KAL2889384.1"/>
    <property type="molecule type" value="Genomic_DNA"/>
</dbReference>
<gene>
    <name evidence="3" type="ORF">HOO65_030885</name>
</gene>
<feature type="region of interest" description="Disordered" evidence="1">
    <location>
        <begin position="724"/>
        <end position="749"/>
    </location>
</feature>
<dbReference type="InterPro" id="IPR001660">
    <property type="entry name" value="SAM"/>
</dbReference>
<dbReference type="InterPro" id="IPR001849">
    <property type="entry name" value="PH_domain"/>
</dbReference>
<feature type="region of interest" description="Disordered" evidence="1">
    <location>
        <begin position="949"/>
        <end position="975"/>
    </location>
</feature>
<dbReference type="Proteomes" id="UP001610728">
    <property type="component" value="Unassembled WGS sequence"/>
</dbReference>
<dbReference type="SMART" id="SM00233">
    <property type="entry name" value="PH"/>
    <property type="match status" value="1"/>
</dbReference>
<feature type="region of interest" description="Disordered" evidence="1">
    <location>
        <begin position="588"/>
        <end position="615"/>
    </location>
</feature>
<dbReference type="RefSeq" id="XP_070860564.1">
    <property type="nucleotide sequence ID" value="XM_071001821.1"/>
</dbReference>
<organism evidence="3 4">
    <name type="scientific">Ceratocystis lukuohia</name>
    <dbReference type="NCBI Taxonomy" id="2019550"/>
    <lineage>
        <taxon>Eukaryota</taxon>
        <taxon>Fungi</taxon>
        <taxon>Dikarya</taxon>
        <taxon>Ascomycota</taxon>
        <taxon>Pezizomycotina</taxon>
        <taxon>Sordariomycetes</taxon>
        <taxon>Hypocreomycetidae</taxon>
        <taxon>Microascales</taxon>
        <taxon>Ceratocystidaceae</taxon>
        <taxon>Ceratocystis</taxon>
    </lineage>
</organism>
<feature type="domain" description="SAM" evidence="2">
    <location>
        <begin position="242"/>
        <end position="306"/>
    </location>
</feature>
<name>A0ABR4MMF5_9PEZI</name>
<feature type="compositionally biased region" description="Low complexity" evidence="1">
    <location>
        <begin position="808"/>
        <end position="854"/>
    </location>
</feature>
<protein>
    <submittedName>
        <fullName evidence="3">PH domain-containing protein</fullName>
    </submittedName>
</protein>
<comment type="caution">
    <text evidence="3">The sequence shown here is derived from an EMBL/GenBank/DDBJ whole genome shotgun (WGS) entry which is preliminary data.</text>
</comment>
<feature type="compositionally biased region" description="Low complexity" evidence="1">
    <location>
        <begin position="1004"/>
        <end position="1024"/>
    </location>
</feature>
<feature type="compositionally biased region" description="Low complexity" evidence="1">
    <location>
        <begin position="953"/>
        <end position="963"/>
    </location>
</feature>
<feature type="compositionally biased region" description="Basic residues" evidence="1">
    <location>
        <begin position="359"/>
        <end position="368"/>
    </location>
</feature>
<sequence>MATVIAIPPLAMKCWSAPERPESVVTEFVDVDWIEDYNDMPLDLDDEDASSEYGNSARNSLDSTHANLAFSISFSLPSQGSKSMTTVSSYDEASTPRSSASHETFAAVHNGHMADTEVVSFYSRPKISISAPKALEDSAAHSQPVEGPRGPHLFHLNTSSFQTEDYVLSLSPLTPLAETRPATTDSLAEGGRTASWPDIEFEKPPVNTFEEPIHRQQPRMQRQITRDYFTNAELDPLRLALWSPEMVAQSMLNAGVEMSVAHKFIEHDIDGSIMGTLKFQDLKELGIPSFGMRTVIWNQIKVLCSLKPTSPIPLTPIEAPVTAIPQGVFGGRRHQAVAASPISAASPTLTMKQSVPSRRPSRRPRTGRNAKPGANDIISPLDSVSIVGIEQVIPKPHRCEKGEKCRKFRRQKNLIEQFRREHPGAIEVDSQHLLIAGDPGNPNTAPRLDLCSPITPTVASPTVDFGPSSVDKASSVAARPTSDTVPSVVASSDVLGPGATPLTQPYLQADLLNNVKKRDPQDNVKQFLDFQRAQTHGPKQPQPNHRLRTLPRLAIPGKSTALPTQQHQQHQQQQPLGYQRHTSIGKSGLSQVTNVEDSPAKQQQASAKDSSQPSTVTNAAFVPYSMEKASPLAQELASPTSAVADPFRFGTPFSEMDVPVTHVSSGPVARSVSQSVPPEMKLNHSYSHALPVRSQSRASHRRPSFSIMPAVDEDREIPAFMKSGPKAPLPARGPMGTATPPPSGATLKAPPRFNYPWSPVERKIPFETAIPPVVKSATVATAVAPSTTPAAAVTSDATTATTGVTAPKVDASSSSVHSASSHESVATTTASSLTSVSSTSSSSSSTPAPPAESSITHQGPMKKRRTHFLRYEWQDGFFTLKGTRLAMHKDSANTQRTLEYVDIDDYAIACSSLASQSKLAAKFKVASIRRGSKPKDNVANFSFQLVPAEKQSSGHSSNNGLGNATMSSGPFGAASTSRFKKRLSNGISFSPAAPATLANASASTQATGAAAPEPAPAGATNGTGKTHHFAVKNRNQQIGWMRELMLAKAIKQKGEGFEVRVNGNAI</sequence>
<evidence type="ECO:0000259" key="2">
    <source>
        <dbReference type="PROSITE" id="PS50105"/>
    </source>
</evidence>
<evidence type="ECO:0000313" key="4">
    <source>
        <dbReference type="Proteomes" id="UP001610728"/>
    </source>
</evidence>
<reference evidence="3 4" key="1">
    <citation type="submission" date="2020-05" db="EMBL/GenBank/DDBJ databases">
        <title>Ceratocystis lukuohia genome.</title>
        <authorList>
            <person name="Harrington T.C."/>
            <person name="Kim K."/>
            <person name="Mayers C.G."/>
        </authorList>
    </citation>
    <scope>NUCLEOTIDE SEQUENCE [LARGE SCALE GENOMIC DNA]</scope>
    <source>
        <strain evidence="3 4">C4212</strain>
    </source>
</reference>
<dbReference type="Gene3D" id="2.30.29.30">
    <property type="entry name" value="Pleckstrin-homology domain (PH domain)/Phosphotyrosine-binding domain (PTB)"/>
    <property type="match status" value="1"/>
</dbReference>
<accession>A0ABR4MMF5</accession>
<dbReference type="GeneID" id="98117702"/>
<dbReference type="InterPro" id="IPR011993">
    <property type="entry name" value="PH-like_dom_sf"/>
</dbReference>
<proteinExistence type="predicted"/>
<feature type="region of interest" description="Disordered" evidence="1">
    <location>
        <begin position="808"/>
        <end position="863"/>
    </location>
</feature>